<evidence type="ECO:0000313" key="1">
    <source>
        <dbReference type="EMBL" id="OON34701.1"/>
    </source>
</evidence>
<geneLocation type="plasmid" evidence="2">
    <name>unnamed</name>
</geneLocation>
<dbReference type="EMBL" id="MRUL01000024">
    <property type="protein sequence ID" value="OON36556.1"/>
    <property type="molecule type" value="Genomic_DNA"/>
</dbReference>
<dbReference type="Proteomes" id="UP000190667">
    <property type="component" value="Unassembled WGS sequence"/>
</dbReference>
<evidence type="ECO:0000313" key="7">
    <source>
        <dbReference type="EMBL" id="OON39454.1"/>
    </source>
</evidence>
<dbReference type="EMBL" id="MRUL01000007">
    <property type="protein sequence ID" value="OON39840.1"/>
    <property type="molecule type" value="Genomic_DNA"/>
</dbReference>
<dbReference type="EMBL" id="MRUL01000009">
    <property type="protein sequence ID" value="OON39454.1"/>
    <property type="molecule type" value="Genomic_DNA"/>
</dbReference>
<accession>A0A1S8YCM5</accession>
<dbReference type="EMBL" id="MRUL01000034">
    <property type="protein sequence ID" value="OON34701.1"/>
    <property type="molecule type" value="Genomic_DNA"/>
</dbReference>
<evidence type="ECO:0000313" key="5">
    <source>
        <dbReference type="EMBL" id="OON37078.1"/>
    </source>
</evidence>
<dbReference type="OrthoDB" id="9795424at2"/>
<dbReference type="AlphaFoldDB" id="A0A1S8YCM5"/>
<dbReference type="RefSeq" id="WP_139356346.1">
    <property type="nucleotide sequence ID" value="NZ_MRUL01000007.1"/>
</dbReference>
<evidence type="ECO:0000313" key="8">
    <source>
        <dbReference type="EMBL" id="OON39840.1"/>
    </source>
</evidence>
<reference evidence="4 9" key="1">
    <citation type="submission" date="2016-12" db="EMBL/GenBank/DDBJ databases">
        <title>Izhakiella australiana sp. nov. of genus Izhakiella isolated from Australian desert.</title>
        <authorList>
            <person name="Ji M."/>
        </authorList>
    </citation>
    <scope>NUCLEOTIDE SEQUENCE [LARGE SCALE GENOMIC DNA]</scope>
    <source>
        <strain evidence="4 9">D4N98</strain>
        <plasmid evidence="2">unnamed</plasmid>
    </source>
</reference>
<dbReference type="STRING" id="1926881.BTJ39_12480"/>
<dbReference type="EMBL" id="MRUL01000013">
    <property type="protein sequence ID" value="OON38718.1"/>
    <property type="molecule type" value="Genomic_DNA"/>
</dbReference>
<gene>
    <name evidence="8" type="ORF">BTJ39_12480</name>
    <name evidence="7" type="ORF">BTJ39_14375</name>
    <name evidence="6" type="ORF">BTJ39_16630</name>
    <name evidence="5" type="ORF">BTJ39_20350</name>
    <name evidence="3" type="ORF">BTJ39_21285</name>
    <name evidence="4" type="ORF">BTJ39_21575</name>
    <name evidence="2" type="ORF">BTJ39_21580</name>
    <name evidence="1" type="ORF">BTJ39_23335</name>
</gene>
<evidence type="ECO:0000313" key="2">
    <source>
        <dbReference type="EMBL" id="OON36468.1"/>
    </source>
</evidence>
<protein>
    <submittedName>
        <fullName evidence="4">Transposase</fullName>
    </submittedName>
</protein>
<dbReference type="EMBL" id="MRUL01000025">
    <property type="protein sequence ID" value="OON36468.1"/>
    <property type="molecule type" value="Genomic_DNA"/>
</dbReference>
<keyword evidence="9" id="KW-1185">Reference proteome</keyword>
<sequence>MALNIRQVSFYMTQRNKGLTQEAAAATAGISVRSGRRIEKGQWQPFGERHWRTRQDPLEDVWLSDILPLLESRPQISPATVLEYLQEKYPGKYPDKLRRTLQ</sequence>
<evidence type="ECO:0000313" key="3">
    <source>
        <dbReference type="EMBL" id="OON36509.1"/>
    </source>
</evidence>
<dbReference type="EMBL" id="MRUL01000021">
    <property type="protein sequence ID" value="OON37078.1"/>
    <property type="molecule type" value="Genomic_DNA"/>
</dbReference>
<evidence type="ECO:0000313" key="4">
    <source>
        <dbReference type="EMBL" id="OON36556.1"/>
    </source>
</evidence>
<keyword evidence="2" id="KW-0614">Plasmid</keyword>
<name>A0A1S8YCM5_9GAMM</name>
<feature type="non-terminal residue" evidence="4">
    <location>
        <position position="102"/>
    </location>
</feature>
<dbReference type="EMBL" id="MRUL01000024">
    <property type="protein sequence ID" value="OON36509.1"/>
    <property type="molecule type" value="Genomic_DNA"/>
</dbReference>
<evidence type="ECO:0000313" key="9">
    <source>
        <dbReference type="Proteomes" id="UP000190667"/>
    </source>
</evidence>
<evidence type="ECO:0000313" key="6">
    <source>
        <dbReference type="EMBL" id="OON38718.1"/>
    </source>
</evidence>
<comment type="caution">
    <text evidence="4">The sequence shown here is derived from an EMBL/GenBank/DDBJ whole genome shotgun (WGS) entry which is preliminary data.</text>
</comment>
<organism evidence="4 9">
    <name type="scientific">Izhakiella australiensis</name>
    <dbReference type="NCBI Taxonomy" id="1926881"/>
    <lineage>
        <taxon>Bacteria</taxon>
        <taxon>Pseudomonadati</taxon>
        <taxon>Pseudomonadota</taxon>
        <taxon>Gammaproteobacteria</taxon>
        <taxon>Enterobacterales</taxon>
        <taxon>Erwiniaceae</taxon>
        <taxon>Izhakiella</taxon>
    </lineage>
</organism>
<proteinExistence type="predicted"/>